<dbReference type="PROSITE" id="PS51340">
    <property type="entry name" value="MOSC"/>
    <property type="match status" value="1"/>
</dbReference>
<dbReference type="EMBL" id="BAABWH010000003">
    <property type="protein sequence ID" value="GAA6145323.1"/>
    <property type="molecule type" value="Genomic_DNA"/>
</dbReference>
<dbReference type="Pfam" id="PF03476">
    <property type="entry name" value="MOSC_N"/>
    <property type="match status" value="1"/>
</dbReference>
<dbReference type="SUPFAM" id="SSF141673">
    <property type="entry name" value="MOSC N-terminal domain-like"/>
    <property type="match status" value="1"/>
</dbReference>
<evidence type="ECO:0000259" key="1">
    <source>
        <dbReference type="PROSITE" id="PS51340"/>
    </source>
</evidence>
<dbReference type="InterPro" id="IPR005302">
    <property type="entry name" value="MoCF_Sase_C"/>
</dbReference>
<sequence>MHISRLFIYPVKSCAGVEVDALHFDSSGPVGDRRFVITTPAGDFLTQRELPEMARIQPKLADTQLTLSHPDAKDCVVHFDTDGPTHRVRVWRDEILGVDCGDEVAAWLTSRLGQEARLSVLPADNPRLADPAYAEAGIQVGYADGFPLLVITQESLDKLSEDAGLNVDVRRFRPNIVVSGADGSFAEREWRRLGVGEGSQQQLPIQIVKPCERCVIPTRDPDTLERTGALMTSLKNLCRIDGRIIFGQNATYAGEYLAVGTPLFVSE</sequence>
<feature type="domain" description="MOSC" evidence="1">
    <location>
        <begin position="110"/>
        <end position="267"/>
    </location>
</feature>
<gene>
    <name evidence="2" type="ORF">NBRC116585_14410</name>
</gene>
<dbReference type="InterPro" id="IPR011037">
    <property type="entry name" value="Pyrv_Knase-like_insert_dom_sf"/>
</dbReference>
<evidence type="ECO:0000313" key="2">
    <source>
        <dbReference type="EMBL" id="GAA6145323.1"/>
    </source>
</evidence>
<name>A0ABP9ZYV3_9GAMM</name>
<dbReference type="PANTHER" id="PTHR14237:SF19">
    <property type="entry name" value="MITOCHONDRIAL AMIDOXIME REDUCING COMPONENT 1"/>
    <property type="match status" value="1"/>
</dbReference>
<accession>A0ABP9ZYV3</accession>
<protein>
    <submittedName>
        <fullName evidence="2">MOSC domain-containing protein</fullName>
    </submittedName>
</protein>
<reference evidence="2 3" key="1">
    <citation type="submission" date="2024-04" db="EMBL/GenBank/DDBJ databases">
        <title>Draft genome sequence of Thalassolituus maritimus NBRC 116585.</title>
        <authorList>
            <person name="Miyakawa T."/>
            <person name="Kusuya Y."/>
            <person name="Miura T."/>
        </authorList>
    </citation>
    <scope>NUCLEOTIDE SEQUENCE [LARGE SCALE GENOMIC DNA]</scope>
    <source>
        <strain evidence="2 3">5NW40-0001</strain>
    </source>
</reference>
<dbReference type="Pfam" id="PF03473">
    <property type="entry name" value="MOSC"/>
    <property type="match status" value="1"/>
</dbReference>
<keyword evidence="3" id="KW-1185">Reference proteome</keyword>
<evidence type="ECO:0000313" key="3">
    <source>
        <dbReference type="Proteomes" id="UP001481413"/>
    </source>
</evidence>
<dbReference type="InterPro" id="IPR005303">
    <property type="entry name" value="MOCOS_middle"/>
</dbReference>
<dbReference type="SUPFAM" id="SSF50800">
    <property type="entry name" value="PK beta-barrel domain-like"/>
    <property type="match status" value="1"/>
</dbReference>
<dbReference type="Proteomes" id="UP001481413">
    <property type="component" value="Unassembled WGS sequence"/>
</dbReference>
<dbReference type="RefSeq" id="WP_353294260.1">
    <property type="nucleotide sequence ID" value="NZ_BAABWH010000003.1"/>
</dbReference>
<dbReference type="PANTHER" id="PTHR14237">
    <property type="entry name" value="MOLYBDOPTERIN COFACTOR SULFURASE MOSC"/>
    <property type="match status" value="1"/>
</dbReference>
<organism evidence="2 3">
    <name type="scientific">Thalassolituus maritimus</name>
    <dbReference type="NCBI Taxonomy" id="484498"/>
    <lineage>
        <taxon>Bacteria</taxon>
        <taxon>Pseudomonadati</taxon>
        <taxon>Pseudomonadota</taxon>
        <taxon>Gammaproteobacteria</taxon>
        <taxon>Oceanospirillales</taxon>
        <taxon>Oceanospirillaceae</taxon>
        <taxon>Thalassolituus</taxon>
    </lineage>
</organism>
<proteinExistence type="predicted"/>
<comment type="caution">
    <text evidence="2">The sequence shown here is derived from an EMBL/GenBank/DDBJ whole genome shotgun (WGS) entry which is preliminary data.</text>
</comment>